<comment type="cofactor">
    <cofactor evidence="1 6">
        <name>FAD</name>
        <dbReference type="ChEBI" id="CHEBI:57692"/>
    </cofactor>
</comment>
<gene>
    <name evidence="10" type="primary">fadE17</name>
    <name evidence="10" type="ORF">GCM10017577_09160</name>
</gene>
<protein>
    <submittedName>
        <fullName evidence="10">Acyl-CoA dehydrogenase FadE17</fullName>
    </submittedName>
</protein>
<evidence type="ECO:0000313" key="10">
    <source>
        <dbReference type="EMBL" id="GLL09776.1"/>
    </source>
</evidence>
<feature type="domain" description="Acyl-CoA oxidase/dehydrogenase middle" evidence="8">
    <location>
        <begin position="142"/>
        <end position="225"/>
    </location>
</feature>
<evidence type="ECO:0000256" key="1">
    <source>
        <dbReference type="ARBA" id="ARBA00001974"/>
    </source>
</evidence>
<dbReference type="GO" id="GO:0050660">
    <property type="term" value="F:flavin adenine dinucleotide binding"/>
    <property type="evidence" value="ECO:0007669"/>
    <property type="project" value="InterPro"/>
</dbReference>
<dbReference type="InterPro" id="IPR036250">
    <property type="entry name" value="AcylCo_DH-like_C"/>
</dbReference>
<dbReference type="InterPro" id="IPR013786">
    <property type="entry name" value="AcylCoA_DH/ox_N"/>
</dbReference>
<keyword evidence="3 6" id="KW-0285">Flavoprotein</keyword>
<dbReference type="PANTHER" id="PTHR43292:SF3">
    <property type="entry name" value="ACYL-COA DEHYDROGENASE FADE29"/>
    <property type="match status" value="1"/>
</dbReference>
<keyword evidence="11" id="KW-1185">Reference proteome</keyword>
<dbReference type="Gene3D" id="1.20.140.10">
    <property type="entry name" value="Butyryl-CoA Dehydrogenase, subunit A, domain 3"/>
    <property type="match status" value="1"/>
</dbReference>
<organism evidence="10 11">
    <name type="scientific">Pseudonocardia halophobica</name>
    <dbReference type="NCBI Taxonomy" id="29401"/>
    <lineage>
        <taxon>Bacteria</taxon>
        <taxon>Bacillati</taxon>
        <taxon>Actinomycetota</taxon>
        <taxon>Actinomycetes</taxon>
        <taxon>Pseudonocardiales</taxon>
        <taxon>Pseudonocardiaceae</taxon>
        <taxon>Pseudonocardia</taxon>
    </lineage>
</organism>
<dbReference type="RefSeq" id="WP_197040558.1">
    <property type="nucleotide sequence ID" value="NZ_BAAAUZ010000011.1"/>
</dbReference>
<dbReference type="Pfam" id="PF02770">
    <property type="entry name" value="Acyl-CoA_dh_M"/>
    <property type="match status" value="1"/>
</dbReference>
<sequence>MTDTMQYGDDAAEEFRGSVREWITENAPPELTGVFDWRTREIPGYRVEQIVEAKRHPAHVEWERRCVEGGFVCPLWPVAAGGRGWNRVQKAIFEEELHAAGVPRIDRGMGEFLVGPTIVARGTAEQQARLLPPIISGQHRYCQGFSEPEYGSDLAGLQTRGAVDGDELVVTGQKIWTSGAVDANMIFLLCRTDPAAAKHRGLTFAVAEFGPHNGFDVRPIRQMSGAYDFAEEFISGARTPLSNVIGGLGEGWSVAMTTLGLERDFNLPTLSLDFLHEFGRMADRVRESGRNSDPVVRQTLARAWSHVAIMRMFAKRLLADEEGTADMVSSTKLFWSEYHRWVSTEDLDLDGAAGMLRPAGDGYPTTPIQDSFLAARAATIYAGTSQIQRNIIAERVLGLPR</sequence>
<evidence type="ECO:0000259" key="7">
    <source>
        <dbReference type="Pfam" id="PF00441"/>
    </source>
</evidence>
<dbReference type="SUPFAM" id="SSF56645">
    <property type="entry name" value="Acyl-CoA dehydrogenase NM domain-like"/>
    <property type="match status" value="1"/>
</dbReference>
<evidence type="ECO:0000259" key="8">
    <source>
        <dbReference type="Pfam" id="PF02770"/>
    </source>
</evidence>
<feature type="domain" description="Acyl-CoA dehydrogenase/oxidase C-terminal" evidence="7">
    <location>
        <begin position="249"/>
        <end position="397"/>
    </location>
</feature>
<feature type="domain" description="Acyl-CoA dehydrogenase/oxidase N-terminal" evidence="9">
    <location>
        <begin position="46"/>
        <end position="138"/>
    </location>
</feature>
<name>A0A9W6NUS9_9PSEU</name>
<reference evidence="10" key="2">
    <citation type="submission" date="2023-01" db="EMBL/GenBank/DDBJ databases">
        <authorList>
            <person name="Sun Q."/>
            <person name="Evtushenko L."/>
        </authorList>
    </citation>
    <scope>NUCLEOTIDE SEQUENCE</scope>
    <source>
        <strain evidence="10">VKM Ac-1069</strain>
    </source>
</reference>
<dbReference type="InterPro" id="IPR009075">
    <property type="entry name" value="AcylCo_DH/oxidase_C"/>
</dbReference>
<dbReference type="Pfam" id="PF02771">
    <property type="entry name" value="Acyl-CoA_dh_N"/>
    <property type="match status" value="1"/>
</dbReference>
<dbReference type="Proteomes" id="UP001143463">
    <property type="component" value="Unassembled WGS sequence"/>
</dbReference>
<dbReference type="GO" id="GO:0016627">
    <property type="term" value="F:oxidoreductase activity, acting on the CH-CH group of donors"/>
    <property type="evidence" value="ECO:0007669"/>
    <property type="project" value="InterPro"/>
</dbReference>
<evidence type="ECO:0000256" key="3">
    <source>
        <dbReference type="ARBA" id="ARBA00022630"/>
    </source>
</evidence>
<dbReference type="InterPro" id="IPR006091">
    <property type="entry name" value="Acyl-CoA_Oxase/DH_mid-dom"/>
</dbReference>
<evidence type="ECO:0000256" key="5">
    <source>
        <dbReference type="ARBA" id="ARBA00023002"/>
    </source>
</evidence>
<comment type="similarity">
    <text evidence="2 6">Belongs to the acyl-CoA dehydrogenase family.</text>
</comment>
<evidence type="ECO:0000313" key="11">
    <source>
        <dbReference type="Proteomes" id="UP001143463"/>
    </source>
</evidence>
<dbReference type="SUPFAM" id="SSF47203">
    <property type="entry name" value="Acyl-CoA dehydrogenase C-terminal domain-like"/>
    <property type="match status" value="1"/>
</dbReference>
<dbReference type="InterPro" id="IPR037069">
    <property type="entry name" value="AcylCoA_DH/ox_N_sf"/>
</dbReference>
<dbReference type="GO" id="GO:0005886">
    <property type="term" value="C:plasma membrane"/>
    <property type="evidence" value="ECO:0007669"/>
    <property type="project" value="TreeGrafter"/>
</dbReference>
<dbReference type="PANTHER" id="PTHR43292">
    <property type="entry name" value="ACYL-COA DEHYDROGENASE"/>
    <property type="match status" value="1"/>
</dbReference>
<dbReference type="AlphaFoldDB" id="A0A9W6NUS9"/>
<dbReference type="InterPro" id="IPR052161">
    <property type="entry name" value="Mycobact_Acyl-CoA_DH"/>
</dbReference>
<accession>A0A9W6NUS9</accession>
<dbReference type="Gene3D" id="2.40.110.10">
    <property type="entry name" value="Butyryl-CoA Dehydrogenase, subunit A, domain 2"/>
    <property type="match status" value="1"/>
</dbReference>
<evidence type="ECO:0000256" key="6">
    <source>
        <dbReference type="RuleBase" id="RU362125"/>
    </source>
</evidence>
<dbReference type="Pfam" id="PF00441">
    <property type="entry name" value="Acyl-CoA_dh_1"/>
    <property type="match status" value="1"/>
</dbReference>
<evidence type="ECO:0000256" key="2">
    <source>
        <dbReference type="ARBA" id="ARBA00009347"/>
    </source>
</evidence>
<keyword evidence="4 6" id="KW-0274">FAD</keyword>
<dbReference type="InterPro" id="IPR009100">
    <property type="entry name" value="AcylCoA_DH/oxidase_NM_dom_sf"/>
</dbReference>
<dbReference type="InterPro" id="IPR046373">
    <property type="entry name" value="Acyl-CoA_Oxase/DH_mid-dom_sf"/>
</dbReference>
<dbReference type="EMBL" id="BSFQ01000003">
    <property type="protein sequence ID" value="GLL09776.1"/>
    <property type="molecule type" value="Genomic_DNA"/>
</dbReference>
<keyword evidence="5 6" id="KW-0560">Oxidoreductase</keyword>
<dbReference type="Gene3D" id="1.10.540.10">
    <property type="entry name" value="Acyl-CoA dehydrogenase/oxidase, N-terminal domain"/>
    <property type="match status" value="1"/>
</dbReference>
<evidence type="ECO:0000259" key="9">
    <source>
        <dbReference type="Pfam" id="PF02771"/>
    </source>
</evidence>
<evidence type="ECO:0000256" key="4">
    <source>
        <dbReference type="ARBA" id="ARBA00022827"/>
    </source>
</evidence>
<comment type="caution">
    <text evidence="10">The sequence shown here is derived from an EMBL/GenBank/DDBJ whole genome shotgun (WGS) entry which is preliminary data.</text>
</comment>
<reference evidence="10" key="1">
    <citation type="journal article" date="2014" name="Int. J. Syst. Evol. Microbiol.">
        <title>Complete genome sequence of Corynebacterium casei LMG S-19264T (=DSM 44701T), isolated from a smear-ripened cheese.</title>
        <authorList>
            <consortium name="US DOE Joint Genome Institute (JGI-PGF)"/>
            <person name="Walter F."/>
            <person name="Albersmeier A."/>
            <person name="Kalinowski J."/>
            <person name="Ruckert C."/>
        </authorList>
    </citation>
    <scope>NUCLEOTIDE SEQUENCE</scope>
    <source>
        <strain evidence="10">VKM Ac-1069</strain>
    </source>
</reference>
<proteinExistence type="inferred from homology"/>